<dbReference type="EMBL" id="VSSQ01038751">
    <property type="protein sequence ID" value="MPM91726.1"/>
    <property type="molecule type" value="Genomic_DNA"/>
</dbReference>
<accession>A0A645DQZ3</accession>
<comment type="caution">
    <text evidence="5">The sequence shown here is derived from an EMBL/GenBank/DDBJ whole genome shotgun (WGS) entry which is preliminary data.</text>
</comment>
<dbReference type="Gene3D" id="3.40.50.300">
    <property type="entry name" value="P-loop containing nucleotide triphosphate hydrolases"/>
    <property type="match status" value="1"/>
</dbReference>
<dbReference type="SUPFAM" id="SSF52540">
    <property type="entry name" value="P-loop containing nucleoside triphosphate hydrolases"/>
    <property type="match status" value="1"/>
</dbReference>
<proteinExistence type="predicted"/>
<feature type="domain" description="ATPase AAA-type core" evidence="4">
    <location>
        <begin position="4"/>
        <end position="41"/>
    </location>
</feature>
<keyword evidence="1" id="KW-0813">Transport</keyword>
<keyword evidence="3 5" id="KW-0067">ATP-binding</keyword>
<keyword evidence="5" id="KW-0378">Hydrolase</keyword>
<evidence type="ECO:0000313" key="5">
    <source>
        <dbReference type="EMBL" id="MPM91726.1"/>
    </source>
</evidence>
<dbReference type="Pfam" id="PF13304">
    <property type="entry name" value="AAA_21"/>
    <property type="match status" value="1"/>
</dbReference>
<evidence type="ECO:0000256" key="2">
    <source>
        <dbReference type="ARBA" id="ARBA00022741"/>
    </source>
</evidence>
<reference evidence="5" key="1">
    <citation type="submission" date="2019-08" db="EMBL/GenBank/DDBJ databases">
        <authorList>
            <person name="Kucharzyk K."/>
            <person name="Murdoch R.W."/>
            <person name="Higgins S."/>
            <person name="Loffler F."/>
        </authorList>
    </citation>
    <scope>NUCLEOTIDE SEQUENCE</scope>
</reference>
<dbReference type="InterPro" id="IPR027417">
    <property type="entry name" value="P-loop_NTPase"/>
</dbReference>
<dbReference type="PANTHER" id="PTHR43553:SF24">
    <property type="entry name" value="ENERGY-COUPLING FACTOR TRANSPORTER ATP-BINDING PROTEIN ECFA1"/>
    <property type="match status" value="1"/>
</dbReference>
<dbReference type="GO" id="GO:0016787">
    <property type="term" value="F:hydrolase activity"/>
    <property type="evidence" value="ECO:0007669"/>
    <property type="project" value="UniProtKB-KW"/>
</dbReference>
<dbReference type="GO" id="GO:0005524">
    <property type="term" value="F:ATP binding"/>
    <property type="evidence" value="ECO:0007669"/>
    <property type="project" value="UniProtKB-KW"/>
</dbReference>
<dbReference type="InterPro" id="IPR003959">
    <property type="entry name" value="ATPase_AAA_core"/>
</dbReference>
<dbReference type="GO" id="GO:0042626">
    <property type="term" value="F:ATPase-coupled transmembrane transporter activity"/>
    <property type="evidence" value="ECO:0007669"/>
    <property type="project" value="TreeGrafter"/>
</dbReference>
<name>A0A645DQZ3_9ZZZZ</name>
<sequence>MRPDVMLLDEPSSFLDPAARRNLIGLLNSLDITMLIATHDLDFALDVCSRVIVMKKGQAFADGSAGEILRDEALLKECSLELPLSLSRR</sequence>
<evidence type="ECO:0000259" key="4">
    <source>
        <dbReference type="Pfam" id="PF13304"/>
    </source>
</evidence>
<dbReference type="AlphaFoldDB" id="A0A645DQZ3"/>
<dbReference type="PANTHER" id="PTHR43553">
    <property type="entry name" value="HEAVY METAL TRANSPORTER"/>
    <property type="match status" value="1"/>
</dbReference>
<evidence type="ECO:0000256" key="1">
    <source>
        <dbReference type="ARBA" id="ARBA00022448"/>
    </source>
</evidence>
<dbReference type="EC" id="3.6.3.-" evidence="5"/>
<gene>
    <name evidence="5" type="primary">cbiO_13</name>
    <name evidence="5" type="ORF">SDC9_138858</name>
</gene>
<organism evidence="5">
    <name type="scientific">bioreactor metagenome</name>
    <dbReference type="NCBI Taxonomy" id="1076179"/>
    <lineage>
        <taxon>unclassified sequences</taxon>
        <taxon>metagenomes</taxon>
        <taxon>ecological metagenomes</taxon>
    </lineage>
</organism>
<dbReference type="InterPro" id="IPR050095">
    <property type="entry name" value="ECF_ABC_transporter_ATP-bd"/>
</dbReference>
<protein>
    <submittedName>
        <fullName evidence="5">Cobalt import ATP-binding protein CbiO</fullName>
        <ecNumber evidence="5">3.6.3.-</ecNumber>
    </submittedName>
</protein>
<dbReference type="GO" id="GO:0043190">
    <property type="term" value="C:ATP-binding cassette (ABC) transporter complex"/>
    <property type="evidence" value="ECO:0007669"/>
    <property type="project" value="TreeGrafter"/>
</dbReference>
<keyword evidence="2" id="KW-0547">Nucleotide-binding</keyword>
<evidence type="ECO:0000256" key="3">
    <source>
        <dbReference type="ARBA" id="ARBA00022840"/>
    </source>
</evidence>